<protein>
    <submittedName>
        <fullName evidence="4">MCE-family protein</fullName>
    </submittedName>
</protein>
<gene>
    <name evidence="4" type="ORF">AU192_21815</name>
</gene>
<sequence>MSRKSAIRIAAAVLAAILVAFSVFTYLFYTAAFTPTESVVVTSPRAGLVMDPDAKVKYRGVQIGKVEYISYTGDQAKLTLAINTRELRFVPSNAPVRIASTTVFGAKSVEFLAPDQPSGTPLRAGAVVQAEAVQLEANTLFQTLIDVLNKINPIHLNASMSAIAEGLRGHGDDFGSTIAGLNQYLTELNPKLPQVESVIGQSATVANIYGDAGPDLVTVIDNVPTISATVVDQQENLNATLLATIGLANQGADTLEPGADDYIAAIQRLRAPLKVLGDYSPEFGCIIQGVAIGNERGQAVVGGLKPGAMVSSSFVLGVPSYTYPESLPIVNATGGPNCRGLPNIPSKMFGGSWFRSPFLVTDNAYIPYEPFTEVQVDAPSTFQFLFNGAFAERDDF</sequence>
<evidence type="ECO:0000256" key="1">
    <source>
        <dbReference type="SAM" id="Phobius"/>
    </source>
</evidence>
<dbReference type="InterPro" id="IPR024516">
    <property type="entry name" value="Mce_C"/>
</dbReference>
<proteinExistence type="predicted"/>
<dbReference type="NCBIfam" id="TIGR00996">
    <property type="entry name" value="Mtu_fam_mce"/>
    <property type="match status" value="1"/>
</dbReference>
<feature type="transmembrane region" description="Helical" evidence="1">
    <location>
        <begin position="7"/>
        <end position="29"/>
    </location>
</feature>
<keyword evidence="5" id="KW-1185">Reference proteome</keyword>
<accession>A0A101A190</accession>
<keyword evidence="1" id="KW-0472">Membrane</keyword>
<dbReference type="Proteomes" id="UP000053707">
    <property type="component" value="Unassembled WGS sequence"/>
</dbReference>
<keyword evidence="1" id="KW-0812">Transmembrane</keyword>
<evidence type="ECO:0000313" key="4">
    <source>
        <dbReference type="EMBL" id="KUI10671.1"/>
    </source>
</evidence>
<evidence type="ECO:0000259" key="3">
    <source>
        <dbReference type="Pfam" id="PF11887"/>
    </source>
</evidence>
<dbReference type="PANTHER" id="PTHR33371">
    <property type="entry name" value="INTERMEMBRANE PHOSPHOLIPID TRANSPORT SYSTEM BINDING PROTEIN MLAD-RELATED"/>
    <property type="match status" value="1"/>
</dbReference>
<dbReference type="GO" id="GO:0051701">
    <property type="term" value="P:biological process involved in interaction with host"/>
    <property type="evidence" value="ECO:0007669"/>
    <property type="project" value="TreeGrafter"/>
</dbReference>
<dbReference type="AlphaFoldDB" id="A0A101A190"/>
<name>A0A101A190_9MYCO</name>
<dbReference type="InterPro" id="IPR003399">
    <property type="entry name" value="Mce/MlaD"/>
</dbReference>
<dbReference type="RefSeq" id="WP_064399176.1">
    <property type="nucleotide sequence ID" value="NZ_LQIR01000045.1"/>
</dbReference>
<dbReference type="Pfam" id="PF02470">
    <property type="entry name" value="MlaD"/>
    <property type="match status" value="1"/>
</dbReference>
<evidence type="ECO:0000313" key="5">
    <source>
        <dbReference type="Proteomes" id="UP000053707"/>
    </source>
</evidence>
<keyword evidence="1" id="KW-1133">Transmembrane helix</keyword>
<feature type="domain" description="Mammalian cell entry C-terminal" evidence="3">
    <location>
        <begin position="119"/>
        <end position="336"/>
    </location>
</feature>
<dbReference type="PANTHER" id="PTHR33371:SF19">
    <property type="entry name" value="MCE-FAMILY PROTEIN MCE4A"/>
    <property type="match status" value="1"/>
</dbReference>
<feature type="domain" description="Mce/MlaD" evidence="2">
    <location>
        <begin position="36"/>
        <end position="112"/>
    </location>
</feature>
<evidence type="ECO:0000259" key="2">
    <source>
        <dbReference type="Pfam" id="PF02470"/>
    </source>
</evidence>
<dbReference type="EMBL" id="LQIR01000045">
    <property type="protein sequence ID" value="KUI10671.1"/>
    <property type="molecule type" value="Genomic_DNA"/>
</dbReference>
<organism evidence="4 5">
    <name type="scientific">Mycobacterium lehmannii</name>
    <dbReference type="NCBI Taxonomy" id="2048550"/>
    <lineage>
        <taxon>Bacteria</taxon>
        <taxon>Bacillati</taxon>
        <taxon>Actinomycetota</taxon>
        <taxon>Actinomycetes</taxon>
        <taxon>Mycobacteriales</taxon>
        <taxon>Mycobacteriaceae</taxon>
        <taxon>Mycobacterium</taxon>
    </lineage>
</organism>
<dbReference type="InterPro" id="IPR005693">
    <property type="entry name" value="Mce"/>
</dbReference>
<dbReference type="GO" id="GO:0005576">
    <property type="term" value="C:extracellular region"/>
    <property type="evidence" value="ECO:0007669"/>
    <property type="project" value="TreeGrafter"/>
</dbReference>
<comment type="caution">
    <text evidence="4">The sequence shown here is derived from an EMBL/GenBank/DDBJ whole genome shotgun (WGS) entry which is preliminary data.</text>
</comment>
<dbReference type="InterPro" id="IPR052336">
    <property type="entry name" value="MlaD_Phospholipid_Transporter"/>
</dbReference>
<dbReference type="Pfam" id="PF11887">
    <property type="entry name" value="Mce4_CUP1"/>
    <property type="match status" value="1"/>
</dbReference>
<reference evidence="4 5" key="1">
    <citation type="submission" date="2016-01" db="EMBL/GenBank/DDBJ databases">
        <authorList>
            <consortium name="TB Trials Study Group"/>
            <person name="Sutton G."/>
            <person name="Brinkac L."/>
            <person name="Sanka R."/>
            <person name="Adams M."/>
            <person name="Lau E.L."/>
            <person name="Macaden R."/>
            <person name="Grewal H.M.S."/>
        </authorList>
    </citation>
    <scope>NUCLEOTIDE SEQUENCE [LARGE SCALE GENOMIC DNA]</scope>
    <source>
        <strain evidence="4 5">IS-1744</strain>
    </source>
</reference>